<keyword evidence="4" id="KW-1185">Reference proteome</keyword>
<evidence type="ECO:0000313" key="3">
    <source>
        <dbReference type="EMBL" id="GAA4946905.1"/>
    </source>
</evidence>
<dbReference type="Gene3D" id="3.40.50.150">
    <property type="entry name" value="Vaccinia Virus protein VP39"/>
    <property type="match status" value="1"/>
</dbReference>
<dbReference type="GO" id="GO:0016279">
    <property type="term" value="F:protein-lysine N-methyltransferase activity"/>
    <property type="evidence" value="ECO:0007669"/>
    <property type="project" value="TreeGrafter"/>
</dbReference>
<dbReference type="PANTHER" id="PTHR43648">
    <property type="entry name" value="ELECTRON TRANSFER FLAVOPROTEIN BETA SUBUNIT LYSINE METHYLTRANSFERASE"/>
    <property type="match status" value="1"/>
</dbReference>
<dbReference type="GO" id="GO:0032259">
    <property type="term" value="P:methylation"/>
    <property type="evidence" value="ECO:0007669"/>
    <property type="project" value="UniProtKB-KW"/>
</dbReference>
<dbReference type="InterPro" id="IPR029063">
    <property type="entry name" value="SAM-dependent_MTases_sf"/>
</dbReference>
<dbReference type="RefSeq" id="WP_345423327.1">
    <property type="nucleotide sequence ID" value="NZ_AP031496.1"/>
</dbReference>
<evidence type="ECO:0000256" key="2">
    <source>
        <dbReference type="ARBA" id="ARBA00022679"/>
    </source>
</evidence>
<evidence type="ECO:0000313" key="4">
    <source>
        <dbReference type="Proteomes" id="UP001409585"/>
    </source>
</evidence>
<gene>
    <name evidence="3" type="ORF">GCM10025791_27910</name>
</gene>
<dbReference type="AlphaFoldDB" id="A0AAV3U445"/>
<keyword evidence="3" id="KW-0687">Ribonucleoprotein</keyword>
<dbReference type="InterPro" id="IPR050078">
    <property type="entry name" value="Ribosomal_L11_MeTrfase_PrmA"/>
</dbReference>
<protein>
    <submittedName>
        <fullName evidence="3">50S ribosomal protein L11 methyltransferase</fullName>
    </submittedName>
</protein>
<comment type="caution">
    <text evidence="3">The sequence shown here is derived from an EMBL/GenBank/DDBJ whole genome shotgun (WGS) entry which is preliminary data.</text>
</comment>
<organism evidence="3 4">
    <name type="scientific">Halioxenophilus aromaticivorans</name>
    <dbReference type="NCBI Taxonomy" id="1306992"/>
    <lineage>
        <taxon>Bacteria</taxon>
        <taxon>Pseudomonadati</taxon>
        <taxon>Pseudomonadota</taxon>
        <taxon>Gammaproteobacteria</taxon>
        <taxon>Alteromonadales</taxon>
        <taxon>Alteromonadaceae</taxon>
        <taxon>Halioxenophilus</taxon>
    </lineage>
</organism>
<accession>A0AAV3U445</accession>
<dbReference type="PANTHER" id="PTHR43648:SF1">
    <property type="entry name" value="ELECTRON TRANSFER FLAVOPROTEIN BETA SUBUNIT LYSINE METHYLTRANSFERASE"/>
    <property type="match status" value="1"/>
</dbReference>
<dbReference type="Proteomes" id="UP001409585">
    <property type="component" value="Unassembled WGS sequence"/>
</dbReference>
<evidence type="ECO:0000256" key="1">
    <source>
        <dbReference type="ARBA" id="ARBA00022603"/>
    </source>
</evidence>
<name>A0AAV3U445_9ALTE</name>
<sequence>MQESLAELTRQLQVKIPNGALVATQLPRCPKIELWLLAADYPQWQLSHEQAAELMDKPPFWSFCWASGQVLAGQILANPDWVAGKTLVDFGAGSGVVAIAATLAGAQQVWVCDQDPIALLAAQANAERNGVQLATCESLENAPATDIITVADVFYDRDNLPLLTTMLARYGEVLMADCRLHGAEIPGLTIVGHHRSHTVPDLSESDEFNNVYLYRGGRTL</sequence>
<dbReference type="SUPFAM" id="SSF53335">
    <property type="entry name" value="S-adenosyl-L-methionine-dependent methyltransferases"/>
    <property type="match status" value="1"/>
</dbReference>
<keyword evidence="1 3" id="KW-0489">Methyltransferase</keyword>
<reference evidence="4" key="1">
    <citation type="journal article" date="2019" name="Int. J. Syst. Evol. Microbiol.">
        <title>The Global Catalogue of Microorganisms (GCM) 10K type strain sequencing project: providing services to taxonomists for standard genome sequencing and annotation.</title>
        <authorList>
            <consortium name="The Broad Institute Genomics Platform"/>
            <consortium name="The Broad Institute Genome Sequencing Center for Infectious Disease"/>
            <person name="Wu L."/>
            <person name="Ma J."/>
        </authorList>
    </citation>
    <scope>NUCLEOTIDE SEQUENCE [LARGE SCALE GENOMIC DNA]</scope>
    <source>
        <strain evidence="4">JCM 19134</strain>
    </source>
</reference>
<keyword evidence="3" id="KW-0689">Ribosomal protein</keyword>
<dbReference type="CDD" id="cd02440">
    <property type="entry name" value="AdoMet_MTases"/>
    <property type="match status" value="1"/>
</dbReference>
<proteinExistence type="predicted"/>
<dbReference type="GO" id="GO:0005840">
    <property type="term" value="C:ribosome"/>
    <property type="evidence" value="ECO:0007669"/>
    <property type="project" value="UniProtKB-KW"/>
</dbReference>
<keyword evidence="2" id="KW-0808">Transferase</keyword>
<dbReference type="EMBL" id="BAABLX010000026">
    <property type="protein sequence ID" value="GAA4946905.1"/>
    <property type="molecule type" value="Genomic_DNA"/>
</dbReference>
<dbReference type="Pfam" id="PF06325">
    <property type="entry name" value="PrmA"/>
    <property type="match status" value="1"/>
</dbReference>